<evidence type="ECO:0000313" key="9">
    <source>
        <dbReference type="EMBL" id="KKM68640.1"/>
    </source>
</evidence>
<evidence type="ECO:0008006" key="10">
    <source>
        <dbReference type="Google" id="ProtNLM"/>
    </source>
</evidence>
<evidence type="ECO:0000256" key="3">
    <source>
        <dbReference type="ARBA" id="ARBA00023082"/>
    </source>
</evidence>
<evidence type="ECO:0000256" key="5">
    <source>
        <dbReference type="ARBA" id="ARBA00023163"/>
    </source>
</evidence>
<comment type="caution">
    <text evidence="9">The sequence shown here is derived from an EMBL/GenBank/DDBJ whole genome shotgun (WGS) entry which is preliminary data.</text>
</comment>
<organism evidence="9">
    <name type="scientific">marine sediment metagenome</name>
    <dbReference type="NCBI Taxonomy" id="412755"/>
    <lineage>
        <taxon>unclassified sequences</taxon>
        <taxon>metagenomes</taxon>
        <taxon>ecological metagenomes</taxon>
    </lineage>
</organism>
<feature type="domain" description="RNA polymerase sigma-70 region 2" evidence="7">
    <location>
        <begin position="45"/>
        <end position="111"/>
    </location>
</feature>
<dbReference type="PANTHER" id="PTHR43133">
    <property type="entry name" value="RNA POLYMERASE ECF-TYPE SIGMA FACTO"/>
    <property type="match status" value="1"/>
</dbReference>
<dbReference type="GO" id="GO:0016987">
    <property type="term" value="F:sigma factor activity"/>
    <property type="evidence" value="ECO:0007669"/>
    <property type="project" value="UniProtKB-KW"/>
</dbReference>
<dbReference type="InterPro" id="IPR013249">
    <property type="entry name" value="RNA_pol_sigma70_r4_t2"/>
</dbReference>
<name>A0A0F9LWB7_9ZZZZ</name>
<dbReference type="AlphaFoldDB" id="A0A0F9LWB7"/>
<evidence type="ECO:0000259" key="7">
    <source>
        <dbReference type="Pfam" id="PF04542"/>
    </source>
</evidence>
<evidence type="ECO:0000256" key="2">
    <source>
        <dbReference type="ARBA" id="ARBA00023015"/>
    </source>
</evidence>
<dbReference type="NCBIfam" id="TIGR02937">
    <property type="entry name" value="sigma70-ECF"/>
    <property type="match status" value="1"/>
</dbReference>
<feature type="domain" description="RNA polymerase sigma factor 70 region 4 type 2" evidence="8">
    <location>
        <begin position="147"/>
        <end position="196"/>
    </location>
</feature>
<protein>
    <recommendedName>
        <fullName evidence="10">Sigma-70 family RNA polymerase sigma factor</fullName>
    </recommendedName>
</protein>
<evidence type="ECO:0000259" key="8">
    <source>
        <dbReference type="Pfam" id="PF08281"/>
    </source>
</evidence>
<comment type="similarity">
    <text evidence="1">Belongs to the sigma-70 factor family. ECF subfamily.</text>
</comment>
<proteinExistence type="inferred from homology"/>
<dbReference type="SUPFAM" id="SSF88946">
    <property type="entry name" value="Sigma2 domain of RNA polymerase sigma factors"/>
    <property type="match status" value="1"/>
</dbReference>
<dbReference type="InterPro" id="IPR014284">
    <property type="entry name" value="RNA_pol_sigma-70_dom"/>
</dbReference>
<dbReference type="EMBL" id="LAZR01010133">
    <property type="protein sequence ID" value="KKM68640.1"/>
    <property type="molecule type" value="Genomic_DNA"/>
</dbReference>
<reference evidence="9" key="1">
    <citation type="journal article" date="2015" name="Nature">
        <title>Complex archaea that bridge the gap between prokaryotes and eukaryotes.</title>
        <authorList>
            <person name="Spang A."/>
            <person name="Saw J.H."/>
            <person name="Jorgensen S.L."/>
            <person name="Zaremba-Niedzwiedzka K."/>
            <person name="Martijn J."/>
            <person name="Lind A.E."/>
            <person name="van Eijk R."/>
            <person name="Schleper C."/>
            <person name="Guy L."/>
            <person name="Ettema T.J."/>
        </authorList>
    </citation>
    <scope>NUCLEOTIDE SEQUENCE</scope>
</reference>
<dbReference type="InterPro" id="IPR036388">
    <property type="entry name" value="WH-like_DNA-bd_sf"/>
</dbReference>
<dbReference type="InterPro" id="IPR013325">
    <property type="entry name" value="RNA_pol_sigma_r2"/>
</dbReference>
<dbReference type="GO" id="GO:0003677">
    <property type="term" value="F:DNA binding"/>
    <property type="evidence" value="ECO:0007669"/>
    <property type="project" value="UniProtKB-KW"/>
</dbReference>
<gene>
    <name evidence="9" type="ORF">LCGC14_1458920</name>
</gene>
<evidence type="ECO:0000256" key="1">
    <source>
        <dbReference type="ARBA" id="ARBA00010641"/>
    </source>
</evidence>
<dbReference type="PANTHER" id="PTHR43133:SF8">
    <property type="entry name" value="RNA POLYMERASE SIGMA FACTOR HI_1459-RELATED"/>
    <property type="match status" value="1"/>
</dbReference>
<dbReference type="Gene3D" id="1.10.10.10">
    <property type="entry name" value="Winged helix-like DNA-binding domain superfamily/Winged helix DNA-binding domain"/>
    <property type="match status" value="1"/>
</dbReference>
<evidence type="ECO:0000256" key="4">
    <source>
        <dbReference type="ARBA" id="ARBA00023125"/>
    </source>
</evidence>
<keyword evidence="5" id="KW-0804">Transcription</keyword>
<feature type="region of interest" description="Disordered" evidence="6">
    <location>
        <begin position="1"/>
        <end position="33"/>
    </location>
</feature>
<dbReference type="CDD" id="cd06171">
    <property type="entry name" value="Sigma70_r4"/>
    <property type="match status" value="1"/>
</dbReference>
<dbReference type="Pfam" id="PF08281">
    <property type="entry name" value="Sigma70_r4_2"/>
    <property type="match status" value="1"/>
</dbReference>
<dbReference type="SUPFAM" id="SSF88659">
    <property type="entry name" value="Sigma3 and sigma4 domains of RNA polymerase sigma factors"/>
    <property type="match status" value="1"/>
</dbReference>
<keyword evidence="3" id="KW-0731">Sigma factor</keyword>
<dbReference type="Gene3D" id="1.10.1740.10">
    <property type="match status" value="1"/>
</dbReference>
<dbReference type="Pfam" id="PF04542">
    <property type="entry name" value="Sigma70_r2"/>
    <property type="match status" value="1"/>
</dbReference>
<accession>A0A0F9LWB7</accession>
<dbReference type="InterPro" id="IPR007627">
    <property type="entry name" value="RNA_pol_sigma70_r2"/>
</dbReference>
<dbReference type="InterPro" id="IPR013324">
    <property type="entry name" value="RNA_pol_sigma_r3/r4-like"/>
</dbReference>
<evidence type="ECO:0000256" key="6">
    <source>
        <dbReference type="SAM" id="MobiDB-lite"/>
    </source>
</evidence>
<keyword evidence="4" id="KW-0238">DNA-binding</keyword>
<dbReference type="GO" id="GO:0006352">
    <property type="term" value="P:DNA-templated transcription initiation"/>
    <property type="evidence" value="ECO:0007669"/>
    <property type="project" value="InterPro"/>
</dbReference>
<keyword evidence="2" id="KW-0805">Transcription regulation</keyword>
<feature type="compositionally biased region" description="Low complexity" evidence="6">
    <location>
        <begin position="1"/>
        <end position="19"/>
    </location>
</feature>
<sequence>MRTTFAGRTNNAAAAAVTRDQARVRRSPPAPASARGLQLSEFAELYDQYFPKVFAYVYGRVQHKEASLDIVSDVFEKAFVKKQSLRSPEAFGSWLFTIARNEVASHWRKEKPAAKALQDAAWHNELNQRPASPEDTLLHRERLSHLVSLLRLLPPREQEIISLKFDAELTNREISNILNTSEVNVRVTIFRALRKLRERMAQQQEAR</sequence>
<dbReference type="InterPro" id="IPR039425">
    <property type="entry name" value="RNA_pol_sigma-70-like"/>
</dbReference>